<dbReference type="EMBL" id="JXTC01000189">
    <property type="protein sequence ID" value="PON82713.1"/>
    <property type="molecule type" value="Genomic_DNA"/>
</dbReference>
<dbReference type="Proteomes" id="UP000237000">
    <property type="component" value="Unassembled WGS sequence"/>
</dbReference>
<keyword evidence="5" id="KW-0732">Signal</keyword>
<sequence length="391" mass="43327">MSDSETIVPGSETPPRRRNPWPLTFFLVAVVFPVTLAVVIYRLDTFDPAPFPVHELEGPTATAAARNGNLLRGSEFVGVGVLVAPEDLAYDSKSGVIYTGCADGWVKRVSLNESAADSVVENWVNTGGRPLGIVYGHNNQVLVADTEKGLLSINEYGVVELLTDEAEGLKFNLTDGVDVAEDGMIYFTDASYKYKLKDFIWDILEGKPHGRLLSYDPATKQTKVLVRDLYFANGVAVSPDQASVIFCETVLKRCRKYHIKGEKKGSVDRFIDYLPGMPDNIRYDGEGHFWIALASEETKSWALALRYPFIRKILALVERYVGRPHMEKNGGVFAVDLEGKPVSYYHDPALFLISTGVKIGNHLYCGSIIYPYIIRLNLQDYPAQAATTTTT</sequence>
<dbReference type="SUPFAM" id="SSF63829">
    <property type="entry name" value="Calcium-dependent phosphotriesterase"/>
    <property type="match status" value="1"/>
</dbReference>
<evidence type="ECO:0000256" key="5">
    <source>
        <dbReference type="ARBA" id="ARBA00022729"/>
    </source>
</evidence>
<dbReference type="GO" id="GO:0009753">
    <property type="term" value="P:response to jasmonic acid"/>
    <property type="evidence" value="ECO:0007669"/>
    <property type="project" value="UniProtKB-ARBA"/>
</dbReference>
<dbReference type="GO" id="GO:0016787">
    <property type="term" value="F:hydrolase activity"/>
    <property type="evidence" value="ECO:0007669"/>
    <property type="project" value="TreeGrafter"/>
</dbReference>
<dbReference type="GO" id="GO:0012505">
    <property type="term" value="C:endomembrane system"/>
    <property type="evidence" value="ECO:0007669"/>
    <property type="project" value="TreeGrafter"/>
</dbReference>
<keyword evidence="7" id="KW-0472">Membrane</keyword>
<comment type="subcellular location">
    <subcellularLocation>
        <location evidence="1">Vacuole</location>
    </subcellularLocation>
</comment>
<organism evidence="9 10">
    <name type="scientific">Trema orientale</name>
    <name type="common">Charcoal tree</name>
    <name type="synonym">Celtis orientalis</name>
    <dbReference type="NCBI Taxonomy" id="63057"/>
    <lineage>
        <taxon>Eukaryota</taxon>
        <taxon>Viridiplantae</taxon>
        <taxon>Streptophyta</taxon>
        <taxon>Embryophyta</taxon>
        <taxon>Tracheophyta</taxon>
        <taxon>Spermatophyta</taxon>
        <taxon>Magnoliopsida</taxon>
        <taxon>eudicotyledons</taxon>
        <taxon>Gunneridae</taxon>
        <taxon>Pentapetalae</taxon>
        <taxon>rosids</taxon>
        <taxon>fabids</taxon>
        <taxon>Rosales</taxon>
        <taxon>Cannabaceae</taxon>
        <taxon>Trema</taxon>
    </lineage>
</organism>
<comment type="similarity">
    <text evidence="2">Belongs to the strictosidine synthase family.</text>
</comment>
<reference evidence="10" key="1">
    <citation type="submission" date="2016-06" db="EMBL/GenBank/DDBJ databases">
        <title>Parallel loss of symbiosis genes in relatives of nitrogen-fixing non-legume Parasponia.</title>
        <authorList>
            <person name="Van Velzen R."/>
            <person name="Holmer R."/>
            <person name="Bu F."/>
            <person name="Rutten L."/>
            <person name="Van Zeijl A."/>
            <person name="Liu W."/>
            <person name="Santuari L."/>
            <person name="Cao Q."/>
            <person name="Sharma T."/>
            <person name="Shen D."/>
            <person name="Roswanjaya Y."/>
            <person name="Wardhani T."/>
            <person name="Kalhor M.S."/>
            <person name="Jansen J."/>
            <person name="Van den Hoogen J."/>
            <person name="Gungor B."/>
            <person name="Hartog M."/>
            <person name="Hontelez J."/>
            <person name="Verver J."/>
            <person name="Yang W.-C."/>
            <person name="Schijlen E."/>
            <person name="Repin R."/>
            <person name="Schilthuizen M."/>
            <person name="Schranz E."/>
            <person name="Heidstra R."/>
            <person name="Miyata K."/>
            <person name="Fedorova E."/>
            <person name="Kohlen W."/>
            <person name="Bisseling T."/>
            <person name="Smit S."/>
            <person name="Geurts R."/>
        </authorList>
    </citation>
    <scope>NUCLEOTIDE SEQUENCE [LARGE SCALE GENOMIC DNA]</scope>
    <source>
        <strain evidence="10">cv. RG33-2</strain>
    </source>
</reference>
<keyword evidence="6" id="KW-0325">Glycoprotein</keyword>
<evidence type="ECO:0000256" key="2">
    <source>
        <dbReference type="ARBA" id="ARBA00009191"/>
    </source>
</evidence>
<accession>A0A2P5EAZ3</accession>
<dbReference type="PANTHER" id="PTHR10426">
    <property type="entry name" value="STRICTOSIDINE SYNTHASE-RELATED"/>
    <property type="match status" value="1"/>
</dbReference>
<dbReference type="Gene3D" id="2.120.10.30">
    <property type="entry name" value="TolB, C-terminal domain"/>
    <property type="match status" value="1"/>
</dbReference>
<name>A0A2P5EAZ3_TREOI</name>
<protein>
    <submittedName>
        <fullName evidence="9">Strictosidine synthase</fullName>
    </submittedName>
</protein>
<keyword evidence="10" id="KW-1185">Reference proteome</keyword>
<evidence type="ECO:0000256" key="4">
    <source>
        <dbReference type="ARBA" id="ARBA00022554"/>
    </source>
</evidence>
<dbReference type="FunCoup" id="A0A2P5EAZ3">
    <property type="interactions" value="725"/>
</dbReference>
<gene>
    <name evidence="9" type="ORF">TorRG33x02_214890</name>
</gene>
<dbReference type="InParanoid" id="A0A2P5EAZ3"/>
<feature type="transmembrane region" description="Helical" evidence="7">
    <location>
        <begin position="21"/>
        <end position="43"/>
    </location>
</feature>
<evidence type="ECO:0000256" key="3">
    <source>
        <dbReference type="ARBA" id="ARBA00022553"/>
    </source>
</evidence>
<evidence type="ECO:0000313" key="9">
    <source>
        <dbReference type="EMBL" id="PON82713.1"/>
    </source>
</evidence>
<evidence type="ECO:0000256" key="7">
    <source>
        <dbReference type="SAM" id="Phobius"/>
    </source>
</evidence>
<dbReference type="FunFam" id="2.120.10.30:FF:000073">
    <property type="entry name" value="Protein STRICTOSIDINE SYNTHASE-LIKE 6"/>
    <property type="match status" value="1"/>
</dbReference>
<keyword evidence="7" id="KW-0812">Transmembrane</keyword>
<evidence type="ECO:0000256" key="6">
    <source>
        <dbReference type="ARBA" id="ARBA00023180"/>
    </source>
</evidence>
<dbReference type="GO" id="GO:0005773">
    <property type="term" value="C:vacuole"/>
    <property type="evidence" value="ECO:0007669"/>
    <property type="project" value="UniProtKB-SubCell"/>
</dbReference>
<proteinExistence type="inferred from homology"/>
<keyword evidence="3" id="KW-0597">Phosphoprotein</keyword>
<feature type="domain" description="Strictosidine synthase conserved region" evidence="8">
    <location>
        <begin position="175"/>
        <end position="262"/>
    </location>
</feature>
<dbReference type="InterPro" id="IPR018119">
    <property type="entry name" value="Strictosidine_synth_cons-reg"/>
</dbReference>
<dbReference type="OrthoDB" id="5307922at2759"/>
<evidence type="ECO:0000256" key="1">
    <source>
        <dbReference type="ARBA" id="ARBA00004116"/>
    </source>
</evidence>
<dbReference type="InterPro" id="IPR011042">
    <property type="entry name" value="6-blade_b-propeller_TolB-like"/>
</dbReference>
<keyword evidence="7" id="KW-1133">Transmembrane helix</keyword>
<dbReference type="PANTHER" id="PTHR10426:SF88">
    <property type="entry name" value="ADIPOCYTE PLASMA MEMBRANE-ASSOCIATED PROTEIN HEMOMUCIN-RELATED"/>
    <property type="match status" value="1"/>
</dbReference>
<dbReference type="Pfam" id="PF03088">
    <property type="entry name" value="Str_synth"/>
    <property type="match status" value="1"/>
</dbReference>
<dbReference type="Pfam" id="PF20067">
    <property type="entry name" value="SSL_N"/>
    <property type="match status" value="1"/>
</dbReference>
<comment type="caution">
    <text evidence="9">The sequence shown here is derived from an EMBL/GenBank/DDBJ whole genome shotgun (WGS) entry which is preliminary data.</text>
</comment>
<keyword evidence="4" id="KW-0926">Vacuole</keyword>
<dbReference type="STRING" id="63057.A0A2P5EAZ3"/>
<dbReference type="AlphaFoldDB" id="A0A2P5EAZ3"/>
<evidence type="ECO:0000313" key="10">
    <source>
        <dbReference type="Proteomes" id="UP000237000"/>
    </source>
</evidence>
<evidence type="ECO:0000259" key="8">
    <source>
        <dbReference type="Pfam" id="PF03088"/>
    </source>
</evidence>